<dbReference type="Gene3D" id="1.10.1660.10">
    <property type="match status" value="1"/>
</dbReference>
<evidence type="ECO:0000313" key="6">
    <source>
        <dbReference type="EMBL" id="GAA5156654.1"/>
    </source>
</evidence>
<accession>A0ABP9Q629</accession>
<evidence type="ECO:0000259" key="5">
    <source>
        <dbReference type="PROSITE" id="PS50937"/>
    </source>
</evidence>
<protein>
    <recommendedName>
        <fullName evidence="5">HTH merR-type domain-containing protein</fullName>
    </recommendedName>
</protein>
<organism evidence="6 7">
    <name type="scientific">Pseudonocardia eucalypti</name>
    <dbReference type="NCBI Taxonomy" id="648755"/>
    <lineage>
        <taxon>Bacteria</taxon>
        <taxon>Bacillati</taxon>
        <taxon>Actinomycetota</taxon>
        <taxon>Actinomycetes</taxon>
        <taxon>Pseudonocardiales</taxon>
        <taxon>Pseudonocardiaceae</taxon>
        <taxon>Pseudonocardia</taxon>
    </lineage>
</organism>
<evidence type="ECO:0000256" key="1">
    <source>
        <dbReference type="ARBA" id="ARBA00022491"/>
    </source>
</evidence>
<gene>
    <name evidence="6" type="ORF">GCM10023321_32830</name>
</gene>
<dbReference type="InterPro" id="IPR000551">
    <property type="entry name" value="MerR-type_HTH_dom"/>
</dbReference>
<keyword evidence="2" id="KW-0805">Transcription regulation</keyword>
<proteinExistence type="predicted"/>
<dbReference type="Pfam" id="PF13411">
    <property type="entry name" value="MerR_1"/>
    <property type="match status" value="1"/>
</dbReference>
<evidence type="ECO:0000256" key="3">
    <source>
        <dbReference type="ARBA" id="ARBA00023125"/>
    </source>
</evidence>
<comment type="caution">
    <text evidence="6">The sequence shown here is derived from an EMBL/GenBank/DDBJ whole genome shotgun (WGS) entry which is preliminary data.</text>
</comment>
<dbReference type="Proteomes" id="UP001428817">
    <property type="component" value="Unassembled WGS sequence"/>
</dbReference>
<dbReference type="PANTHER" id="PTHR30204:SF69">
    <property type="entry name" value="MERR-FAMILY TRANSCRIPTIONAL REGULATOR"/>
    <property type="match status" value="1"/>
</dbReference>
<dbReference type="InterPro" id="IPR009061">
    <property type="entry name" value="DNA-bd_dom_put_sf"/>
</dbReference>
<dbReference type="PANTHER" id="PTHR30204">
    <property type="entry name" value="REDOX-CYCLING DRUG-SENSING TRANSCRIPTIONAL ACTIVATOR SOXR"/>
    <property type="match status" value="1"/>
</dbReference>
<dbReference type="PROSITE" id="PS50937">
    <property type="entry name" value="HTH_MERR_2"/>
    <property type="match status" value="1"/>
</dbReference>
<keyword evidence="1" id="KW-0678">Repressor</keyword>
<reference evidence="7" key="1">
    <citation type="journal article" date="2019" name="Int. J. Syst. Evol. Microbiol.">
        <title>The Global Catalogue of Microorganisms (GCM) 10K type strain sequencing project: providing services to taxonomists for standard genome sequencing and annotation.</title>
        <authorList>
            <consortium name="The Broad Institute Genomics Platform"/>
            <consortium name="The Broad Institute Genome Sequencing Center for Infectious Disease"/>
            <person name="Wu L."/>
            <person name="Ma J."/>
        </authorList>
    </citation>
    <scope>NUCLEOTIDE SEQUENCE [LARGE SCALE GENOMIC DNA]</scope>
    <source>
        <strain evidence="7">JCM 18303</strain>
    </source>
</reference>
<dbReference type="EMBL" id="BAABJP010000015">
    <property type="protein sequence ID" value="GAA5156654.1"/>
    <property type="molecule type" value="Genomic_DNA"/>
</dbReference>
<dbReference type="RefSeq" id="WP_185059654.1">
    <property type="nucleotide sequence ID" value="NZ_BAABJP010000015.1"/>
</dbReference>
<dbReference type="SMART" id="SM00422">
    <property type="entry name" value="HTH_MERR"/>
    <property type="match status" value="1"/>
</dbReference>
<dbReference type="SUPFAM" id="SSF46955">
    <property type="entry name" value="Putative DNA-binding domain"/>
    <property type="match status" value="1"/>
</dbReference>
<evidence type="ECO:0000313" key="7">
    <source>
        <dbReference type="Proteomes" id="UP001428817"/>
    </source>
</evidence>
<sequence>MNELTEITEAAGRFGLALSTLRFWERRGLLGSHRRSGRRCYDAAQLYRIALIHLWRETGLMSIRDIGALVNRRAADADWRDRVTTQIDAVDAQVAKLNAAREYLAHLRECPHDGPPEECAGFRALVNHHKRRSNR</sequence>
<dbReference type="InterPro" id="IPR047057">
    <property type="entry name" value="MerR_fam"/>
</dbReference>
<keyword evidence="3" id="KW-0238">DNA-binding</keyword>
<evidence type="ECO:0000256" key="2">
    <source>
        <dbReference type="ARBA" id="ARBA00023015"/>
    </source>
</evidence>
<name>A0ABP9Q629_9PSEU</name>
<keyword evidence="4" id="KW-0804">Transcription</keyword>
<keyword evidence="7" id="KW-1185">Reference proteome</keyword>
<evidence type="ECO:0000256" key="4">
    <source>
        <dbReference type="ARBA" id="ARBA00023163"/>
    </source>
</evidence>
<feature type="domain" description="HTH merR-type" evidence="5">
    <location>
        <begin position="7"/>
        <end position="72"/>
    </location>
</feature>